<protein>
    <submittedName>
        <fullName evidence="1">Uncharacterized protein</fullName>
    </submittedName>
</protein>
<dbReference type="AlphaFoldDB" id="A0AAV6PJ67"/>
<evidence type="ECO:0000313" key="2">
    <source>
        <dbReference type="Proteomes" id="UP000693946"/>
    </source>
</evidence>
<reference evidence="1 2" key="1">
    <citation type="journal article" date="2021" name="Sci. Rep.">
        <title>Chromosome anchoring in Senegalese sole (Solea senegalensis) reveals sex-associated markers and genome rearrangements in flatfish.</title>
        <authorList>
            <person name="Guerrero-Cozar I."/>
            <person name="Gomez-Garrido J."/>
            <person name="Berbel C."/>
            <person name="Martinez-Blanch J.F."/>
            <person name="Alioto T."/>
            <person name="Claros M.G."/>
            <person name="Gagnaire P.A."/>
            <person name="Manchado M."/>
        </authorList>
    </citation>
    <scope>NUCLEOTIDE SEQUENCE [LARGE SCALE GENOMIC DNA]</scope>
    <source>
        <strain evidence="1">Sse05_10M</strain>
    </source>
</reference>
<organism evidence="1 2">
    <name type="scientific">Solea senegalensis</name>
    <name type="common">Senegalese sole</name>
    <dbReference type="NCBI Taxonomy" id="28829"/>
    <lineage>
        <taxon>Eukaryota</taxon>
        <taxon>Metazoa</taxon>
        <taxon>Chordata</taxon>
        <taxon>Craniata</taxon>
        <taxon>Vertebrata</taxon>
        <taxon>Euteleostomi</taxon>
        <taxon>Actinopterygii</taxon>
        <taxon>Neopterygii</taxon>
        <taxon>Teleostei</taxon>
        <taxon>Neoteleostei</taxon>
        <taxon>Acanthomorphata</taxon>
        <taxon>Carangaria</taxon>
        <taxon>Pleuronectiformes</taxon>
        <taxon>Pleuronectoidei</taxon>
        <taxon>Soleidae</taxon>
        <taxon>Solea</taxon>
    </lineage>
</organism>
<feature type="non-terminal residue" evidence="1">
    <location>
        <position position="55"/>
    </location>
</feature>
<dbReference type="Proteomes" id="UP000693946">
    <property type="component" value="Unassembled WGS sequence"/>
</dbReference>
<accession>A0AAV6PJ67</accession>
<comment type="caution">
    <text evidence="1">The sequence shown here is derived from an EMBL/GenBank/DDBJ whole genome shotgun (WGS) entry which is preliminary data.</text>
</comment>
<name>A0AAV6PJ67_SOLSE</name>
<evidence type="ECO:0000313" key="1">
    <source>
        <dbReference type="EMBL" id="KAG7467704.1"/>
    </source>
</evidence>
<dbReference type="EMBL" id="JAGKHQ010000530">
    <property type="protein sequence ID" value="KAG7467704.1"/>
    <property type="molecule type" value="Genomic_DNA"/>
</dbReference>
<proteinExistence type="predicted"/>
<sequence>MHISILSTDTTPKVERCTSCCKQFHCPLFLKVKPTQLSKLQSHLEAHRKGGILFK</sequence>
<gene>
    <name evidence="1" type="ORF">JOB18_044507</name>
</gene>
<keyword evidence="2" id="KW-1185">Reference proteome</keyword>